<evidence type="ECO:0000259" key="1">
    <source>
        <dbReference type="Pfam" id="PF12680"/>
    </source>
</evidence>
<dbReference type="OrthoDB" id="1115105at2"/>
<reference evidence="2 3" key="1">
    <citation type="submission" date="2019-03" db="EMBL/GenBank/DDBJ databases">
        <title>Comparative insights into the high quality Complete genome sequence of highly metal resistant Cupriavidus metallidurans strain BS1 isolated from a gold-copper mine.</title>
        <authorList>
            <person name="Mazhar H.S."/>
            <person name="Rensing C."/>
        </authorList>
    </citation>
    <scope>NUCLEOTIDE SEQUENCE [LARGE SCALE GENOMIC DNA]</scope>
    <source>
        <strain evidence="2 3">BS1</strain>
    </source>
</reference>
<protein>
    <submittedName>
        <fullName evidence="2">Nuclear transport factor 2 family protein</fullName>
    </submittedName>
</protein>
<proteinExistence type="predicted"/>
<dbReference type="Proteomes" id="UP000253772">
    <property type="component" value="Chromosome c2"/>
</dbReference>
<organism evidence="2 3">
    <name type="scientific">Cupriavidus metallidurans</name>
    <dbReference type="NCBI Taxonomy" id="119219"/>
    <lineage>
        <taxon>Bacteria</taxon>
        <taxon>Pseudomonadati</taxon>
        <taxon>Pseudomonadota</taxon>
        <taxon>Betaproteobacteria</taxon>
        <taxon>Burkholderiales</taxon>
        <taxon>Burkholderiaceae</taxon>
        <taxon>Cupriavidus</taxon>
    </lineage>
</organism>
<dbReference type="SUPFAM" id="SSF54427">
    <property type="entry name" value="NTF2-like"/>
    <property type="match status" value="1"/>
</dbReference>
<dbReference type="AlphaFoldDB" id="A0A482J0D8"/>
<feature type="domain" description="SnoaL-like" evidence="1">
    <location>
        <begin position="6"/>
        <end position="101"/>
    </location>
</feature>
<name>A0A482J0D8_9BURK</name>
<evidence type="ECO:0000313" key="3">
    <source>
        <dbReference type="Proteomes" id="UP000253772"/>
    </source>
</evidence>
<evidence type="ECO:0000313" key="2">
    <source>
        <dbReference type="EMBL" id="QBP14211.1"/>
    </source>
</evidence>
<dbReference type="InterPro" id="IPR032710">
    <property type="entry name" value="NTF2-like_dom_sf"/>
</dbReference>
<dbReference type="Pfam" id="PF12680">
    <property type="entry name" value="SnoaL_2"/>
    <property type="match status" value="1"/>
</dbReference>
<dbReference type="Gene3D" id="3.10.450.50">
    <property type="match status" value="1"/>
</dbReference>
<dbReference type="InterPro" id="IPR037401">
    <property type="entry name" value="SnoaL-like"/>
</dbReference>
<gene>
    <name evidence="2" type="ORF">DDF84_028100</name>
</gene>
<dbReference type="EMBL" id="CP037901">
    <property type="protein sequence ID" value="QBP14211.1"/>
    <property type="molecule type" value="Genomic_DNA"/>
</dbReference>
<accession>A0A482J0D8</accession>
<sequence>MLALLDWYATLTPESLDAIGRFYVPSAHFIDPFNSVRGHAAIHAVFEHMFETIRAPRFHIQSRVMGHGEGFCTWKFSGSVRGTPFVLPGSSHLRFAVDGRVDVHHDYWDAAALWRQLPMIGQPVRWLQRRFMANVATKAGKN</sequence>